<dbReference type="GO" id="GO:0003714">
    <property type="term" value="F:transcription corepressor activity"/>
    <property type="evidence" value="ECO:0007669"/>
    <property type="project" value="InterPro"/>
</dbReference>
<dbReference type="SUPFAM" id="SSF51735">
    <property type="entry name" value="NAD(P)-binding Rossmann-fold domains"/>
    <property type="match status" value="1"/>
</dbReference>
<protein>
    <submittedName>
        <fullName evidence="7">C-terminal binding protein</fullName>
    </submittedName>
</protein>
<dbReference type="KEGG" id="ole:K0B96_15495"/>
<dbReference type="Pfam" id="PF00389">
    <property type="entry name" value="2-Hacid_dh"/>
    <property type="match status" value="1"/>
</dbReference>
<organism evidence="7 8">
    <name type="scientific">Horticoccus luteus</name>
    <dbReference type="NCBI Taxonomy" id="2862869"/>
    <lineage>
        <taxon>Bacteria</taxon>
        <taxon>Pseudomonadati</taxon>
        <taxon>Verrucomicrobiota</taxon>
        <taxon>Opitutia</taxon>
        <taxon>Opitutales</taxon>
        <taxon>Opitutaceae</taxon>
        <taxon>Horticoccus</taxon>
    </lineage>
</organism>
<proteinExistence type="inferred from homology"/>
<dbReference type="PROSITE" id="PS00670">
    <property type="entry name" value="D_2_HYDROXYACID_DH_2"/>
    <property type="match status" value="1"/>
</dbReference>
<evidence type="ECO:0000259" key="5">
    <source>
        <dbReference type="Pfam" id="PF00389"/>
    </source>
</evidence>
<dbReference type="InterPro" id="IPR006140">
    <property type="entry name" value="D-isomer_DH_NAD-bd"/>
</dbReference>
<dbReference type="InterPro" id="IPR043322">
    <property type="entry name" value="CtBP"/>
</dbReference>
<gene>
    <name evidence="7" type="ORF">K0B96_15495</name>
</gene>
<reference evidence="7" key="1">
    <citation type="submission" date="2021-08" db="EMBL/GenBank/DDBJ databases">
        <title>Genome of a novel bacterium of the phylum Verrucomicrobia, Oleiharenicola sp. KSB-15.</title>
        <authorList>
            <person name="Chung J.-H."/>
            <person name="Ahn J.-H."/>
            <person name="Yoon Y."/>
            <person name="Kim D.-Y."/>
            <person name="An S.-H."/>
            <person name="Park I."/>
            <person name="Yeon J."/>
        </authorList>
    </citation>
    <scope>NUCLEOTIDE SEQUENCE</scope>
    <source>
        <strain evidence="7">KSB-15</strain>
    </source>
</reference>
<accession>A0A8F9XKZ2</accession>
<evidence type="ECO:0000313" key="7">
    <source>
        <dbReference type="EMBL" id="QYM78686.1"/>
    </source>
</evidence>
<keyword evidence="2 4" id="KW-0560">Oxidoreductase</keyword>
<dbReference type="PANTHER" id="PTHR42789">
    <property type="entry name" value="D-ISOMER SPECIFIC 2-HYDROXYACID DEHYDROGENASE FAMILY PROTEIN (AFU_ORTHOLOGUE AFUA_6G10090)"/>
    <property type="match status" value="1"/>
</dbReference>
<dbReference type="Gene3D" id="3.40.50.720">
    <property type="entry name" value="NAD(P)-binding Rossmann-like Domain"/>
    <property type="match status" value="2"/>
</dbReference>
<keyword evidence="3" id="KW-0520">NAD</keyword>
<dbReference type="SUPFAM" id="SSF52283">
    <property type="entry name" value="Formate/glycerate dehydrogenase catalytic domain-like"/>
    <property type="match status" value="1"/>
</dbReference>
<dbReference type="Pfam" id="PF02826">
    <property type="entry name" value="2-Hacid_dh_C"/>
    <property type="match status" value="1"/>
</dbReference>
<evidence type="ECO:0000256" key="4">
    <source>
        <dbReference type="RuleBase" id="RU003719"/>
    </source>
</evidence>
<dbReference type="AlphaFoldDB" id="A0A8F9XKZ2"/>
<keyword evidence="8" id="KW-1185">Reference proteome</keyword>
<sequence length="319" mass="34164">MSTLRALVTDHGFPNLKHEQAALDSIGAELVVAQCKTADDVIAAARDADALLVQWAPINAAVIAALTRCKVIVRYGIGVDNVDLAAAKARGIPVCNVPDYGVHEVAEHAVSLALALARQLPQIDRRFRAGTWKITPDKPMPSLRTSTFATAGFGRIARTAHGMMRAFGCKLIAYDPFVSTEAMAAEGVEKVELDQLFARADILSLHSPLTPETKHLVNARTLAQMKKTAIVVNTARGPLVDTVALAAALTDGTIGAAGLDVFEKEPLEADHPLRNAPNLLITSHLAWYSESSIPRLQQLAGEEVVRGLKGEPLKNVVNR</sequence>
<dbReference type="InterPro" id="IPR050857">
    <property type="entry name" value="D-2-hydroxyacid_DH"/>
</dbReference>
<feature type="domain" description="D-isomer specific 2-hydroxyacid dehydrogenase catalytic" evidence="5">
    <location>
        <begin position="19"/>
        <end position="318"/>
    </location>
</feature>
<evidence type="ECO:0000313" key="8">
    <source>
        <dbReference type="Proteomes" id="UP000825051"/>
    </source>
</evidence>
<dbReference type="InterPro" id="IPR029753">
    <property type="entry name" value="D-isomer_DH_CS"/>
</dbReference>
<dbReference type="GO" id="GO:0016616">
    <property type="term" value="F:oxidoreductase activity, acting on the CH-OH group of donors, NAD or NADP as acceptor"/>
    <property type="evidence" value="ECO:0007669"/>
    <property type="project" value="InterPro"/>
</dbReference>
<dbReference type="CDD" id="cd05299">
    <property type="entry name" value="CtBP_dh"/>
    <property type="match status" value="1"/>
</dbReference>
<dbReference type="InterPro" id="IPR036291">
    <property type="entry name" value="NAD(P)-bd_dom_sf"/>
</dbReference>
<dbReference type="PROSITE" id="PS00671">
    <property type="entry name" value="D_2_HYDROXYACID_DH_3"/>
    <property type="match status" value="1"/>
</dbReference>
<dbReference type="InterPro" id="IPR006139">
    <property type="entry name" value="D-isomer_2_OHA_DH_cat_dom"/>
</dbReference>
<evidence type="ECO:0000256" key="3">
    <source>
        <dbReference type="ARBA" id="ARBA00023027"/>
    </source>
</evidence>
<evidence type="ECO:0000256" key="2">
    <source>
        <dbReference type="ARBA" id="ARBA00023002"/>
    </source>
</evidence>
<dbReference type="GO" id="GO:0051287">
    <property type="term" value="F:NAD binding"/>
    <property type="evidence" value="ECO:0007669"/>
    <property type="project" value="InterPro"/>
</dbReference>
<comment type="similarity">
    <text evidence="1 4">Belongs to the D-isomer specific 2-hydroxyacid dehydrogenase family.</text>
</comment>
<feature type="domain" description="D-isomer specific 2-hydroxyacid dehydrogenase NAD-binding" evidence="6">
    <location>
        <begin position="111"/>
        <end position="286"/>
    </location>
</feature>
<dbReference type="FunFam" id="3.40.50.720:FF:000203">
    <property type="entry name" value="D-3-phosphoglycerate dehydrogenase (SerA)"/>
    <property type="match status" value="1"/>
</dbReference>
<dbReference type="EMBL" id="CP080507">
    <property type="protein sequence ID" value="QYM78686.1"/>
    <property type="molecule type" value="Genomic_DNA"/>
</dbReference>
<dbReference type="Proteomes" id="UP000825051">
    <property type="component" value="Chromosome"/>
</dbReference>
<dbReference type="RefSeq" id="WP_220161790.1">
    <property type="nucleotide sequence ID" value="NZ_CP080507.1"/>
</dbReference>
<name>A0A8F9XKZ2_9BACT</name>
<evidence type="ECO:0000259" key="6">
    <source>
        <dbReference type="Pfam" id="PF02826"/>
    </source>
</evidence>
<dbReference type="PANTHER" id="PTHR42789:SF1">
    <property type="entry name" value="D-ISOMER SPECIFIC 2-HYDROXYACID DEHYDROGENASE FAMILY PROTEIN (AFU_ORTHOLOGUE AFUA_6G10090)"/>
    <property type="match status" value="1"/>
</dbReference>
<evidence type="ECO:0000256" key="1">
    <source>
        <dbReference type="ARBA" id="ARBA00005854"/>
    </source>
</evidence>